<dbReference type="Proteomes" id="UP001589750">
    <property type="component" value="Unassembled WGS sequence"/>
</dbReference>
<dbReference type="EMBL" id="JBHMDG010000006">
    <property type="protein sequence ID" value="MFB9312482.1"/>
    <property type="molecule type" value="Genomic_DNA"/>
</dbReference>
<evidence type="ECO:0000313" key="2">
    <source>
        <dbReference type="EMBL" id="MFB9312482.1"/>
    </source>
</evidence>
<reference evidence="2 3" key="1">
    <citation type="submission" date="2024-09" db="EMBL/GenBank/DDBJ databases">
        <authorList>
            <person name="Sun Q."/>
            <person name="Mori K."/>
        </authorList>
    </citation>
    <scope>NUCLEOTIDE SEQUENCE [LARGE SCALE GENOMIC DNA]</scope>
    <source>
        <strain evidence="2 3">JCM 9626</strain>
    </source>
</reference>
<evidence type="ECO:0000313" key="3">
    <source>
        <dbReference type="Proteomes" id="UP001589750"/>
    </source>
</evidence>
<evidence type="ECO:0008006" key="4">
    <source>
        <dbReference type="Google" id="ProtNLM"/>
    </source>
</evidence>
<dbReference type="RefSeq" id="WP_140009908.1">
    <property type="nucleotide sequence ID" value="NZ_JBHMDG010000006.1"/>
</dbReference>
<gene>
    <name evidence="2" type="ORF">ACFFRI_05450</name>
</gene>
<sequence>MNLTNTLRPTRARRTTFGLILASVVLGGTLTACGGSEAENTTCGELKGMSADETLDFIKKAADDDGSDDAKDAIKAIDSIGDDETAKKTFADTIKTSICDNKDDDTKLKDTPLYKD</sequence>
<evidence type="ECO:0000256" key="1">
    <source>
        <dbReference type="SAM" id="SignalP"/>
    </source>
</evidence>
<feature type="chain" id="PRO_5047341170" description="Lipoprotein" evidence="1">
    <location>
        <begin position="35"/>
        <end position="116"/>
    </location>
</feature>
<keyword evidence="1" id="KW-0732">Signal</keyword>
<feature type="signal peptide" evidence="1">
    <location>
        <begin position="1"/>
        <end position="34"/>
    </location>
</feature>
<accession>A0ABV5K7Y1</accession>
<proteinExistence type="predicted"/>
<keyword evidence="3" id="KW-1185">Reference proteome</keyword>
<comment type="caution">
    <text evidence="2">The sequence shown here is derived from an EMBL/GenBank/DDBJ whole genome shotgun (WGS) entry which is preliminary data.</text>
</comment>
<protein>
    <recommendedName>
        <fullName evidence="4">Lipoprotein</fullName>
    </recommendedName>
</protein>
<name>A0ABV5K7Y1_9ACTN</name>
<organism evidence="2 3">
    <name type="scientific">Nocardioides plantarum</name>
    <dbReference type="NCBI Taxonomy" id="29299"/>
    <lineage>
        <taxon>Bacteria</taxon>
        <taxon>Bacillati</taxon>
        <taxon>Actinomycetota</taxon>
        <taxon>Actinomycetes</taxon>
        <taxon>Propionibacteriales</taxon>
        <taxon>Nocardioidaceae</taxon>
        <taxon>Nocardioides</taxon>
    </lineage>
</organism>